<evidence type="ECO:0000313" key="2">
    <source>
        <dbReference type="Proteomes" id="UP000195602"/>
    </source>
</evidence>
<evidence type="ECO:0000313" key="1">
    <source>
        <dbReference type="EMBL" id="OVF09767.1"/>
    </source>
</evidence>
<sequence>MSGHALTKQSQQLYKRRLVAWRKRSVLEEETGAWRKKIPLIIQKPLLLVKKSRVEVAHVPI</sequence>
<comment type="caution">
    <text evidence="1">The sequence shown here is derived from an EMBL/GenBank/DDBJ whole genome shotgun (WGS) entry which is preliminary data.</text>
</comment>
<dbReference type="Proteomes" id="UP000195602">
    <property type="component" value="Unassembled WGS sequence"/>
</dbReference>
<proteinExistence type="predicted"/>
<dbReference type="KEGG" id="clus:A9F13_04g02695"/>
<protein>
    <submittedName>
        <fullName evidence="1">Uncharacterized protein</fullName>
    </submittedName>
</protein>
<reference evidence="1 2" key="1">
    <citation type="submission" date="2017-04" db="EMBL/GenBank/DDBJ databases">
        <title>Draft genome of the yeast Clavispora lusitaniae type strain CBS 6936.</title>
        <authorList>
            <person name="Durrens P."/>
            <person name="Klopp C."/>
            <person name="Biteau N."/>
            <person name="Fitton-Ouhabi V."/>
            <person name="Dementhon K."/>
            <person name="Accoceberry I."/>
            <person name="Sherman D.J."/>
            <person name="Noel T."/>
        </authorList>
    </citation>
    <scope>NUCLEOTIDE SEQUENCE [LARGE SCALE GENOMIC DNA]</scope>
    <source>
        <strain evidence="1 2">CBS 6936</strain>
    </source>
</reference>
<gene>
    <name evidence="1" type="ORF">A9F13_04g02695</name>
</gene>
<dbReference type="EMBL" id="LYUB02000004">
    <property type="protein sequence ID" value="OVF09767.1"/>
    <property type="molecule type" value="Genomic_DNA"/>
</dbReference>
<dbReference type="AlphaFoldDB" id="A0AA91T336"/>
<organism evidence="1 2">
    <name type="scientific">Clavispora lusitaniae</name>
    <name type="common">Candida lusitaniae</name>
    <dbReference type="NCBI Taxonomy" id="36911"/>
    <lineage>
        <taxon>Eukaryota</taxon>
        <taxon>Fungi</taxon>
        <taxon>Dikarya</taxon>
        <taxon>Ascomycota</taxon>
        <taxon>Saccharomycotina</taxon>
        <taxon>Pichiomycetes</taxon>
        <taxon>Metschnikowiaceae</taxon>
        <taxon>Clavispora</taxon>
    </lineage>
</organism>
<accession>A0AA91T336</accession>
<name>A0AA91T336_CLALS</name>